<reference evidence="1" key="1">
    <citation type="submission" date="2018-05" db="EMBL/GenBank/DDBJ databases">
        <authorList>
            <person name="Lanie J.A."/>
            <person name="Ng W.-L."/>
            <person name="Kazmierczak K.M."/>
            <person name="Andrzejewski T.M."/>
            <person name="Davidsen T.M."/>
            <person name="Wayne K.J."/>
            <person name="Tettelin H."/>
            <person name="Glass J.I."/>
            <person name="Rusch D."/>
            <person name="Podicherti R."/>
            <person name="Tsui H.-C.T."/>
            <person name="Winkler M.E."/>
        </authorList>
    </citation>
    <scope>NUCLEOTIDE SEQUENCE</scope>
</reference>
<dbReference type="EMBL" id="UINC01018933">
    <property type="protein sequence ID" value="SVA79886.1"/>
    <property type="molecule type" value="Genomic_DNA"/>
</dbReference>
<evidence type="ECO:0000313" key="1">
    <source>
        <dbReference type="EMBL" id="SVA79886.1"/>
    </source>
</evidence>
<feature type="non-terminal residue" evidence="1">
    <location>
        <position position="1"/>
    </location>
</feature>
<protein>
    <recommendedName>
        <fullName evidence="2">Luciferase-like domain-containing protein</fullName>
    </recommendedName>
</protein>
<accession>A0A381YS65</accession>
<proteinExistence type="predicted"/>
<gene>
    <name evidence="1" type="ORF">METZ01_LOCUS132740</name>
</gene>
<dbReference type="AlphaFoldDB" id="A0A381YS65"/>
<name>A0A381YS65_9ZZZZ</name>
<sequence length="36" mass="3780">VAAMGITQINLGGPLGPNPAEAIRLMGERVIPYFRG</sequence>
<organism evidence="1">
    <name type="scientific">marine metagenome</name>
    <dbReference type="NCBI Taxonomy" id="408172"/>
    <lineage>
        <taxon>unclassified sequences</taxon>
        <taxon>metagenomes</taxon>
        <taxon>ecological metagenomes</taxon>
    </lineage>
</organism>
<evidence type="ECO:0008006" key="2">
    <source>
        <dbReference type="Google" id="ProtNLM"/>
    </source>
</evidence>